<dbReference type="AlphaFoldDB" id="A0A7G9Z624"/>
<dbReference type="PROSITE" id="PS51257">
    <property type="entry name" value="PROKAR_LIPOPROTEIN"/>
    <property type="match status" value="1"/>
</dbReference>
<accession>A0A7G9Z624</accession>
<dbReference type="SUPFAM" id="SSF54534">
    <property type="entry name" value="FKBP-like"/>
    <property type="match status" value="1"/>
</dbReference>
<evidence type="ECO:0000256" key="3">
    <source>
        <dbReference type="ARBA" id="ARBA00006577"/>
    </source>
</evidence>
<comment type="similarity">
    <text evidence="3 9">Belongs to the FKBP-type PPIase family.</text>
</comment>
<evidence type="ECO:0000256" key="5">
    <source>
        <dbReference type="ARBA" id="ARBA00023110"/>
    </source>
</evidence>
<dbReference type="Gene3D" id="3.10.50.40">
    <property type="match status" value="1"/>
</dbReference>
<dbReference type="InterPro" id="IPR001179">
    <property type="entry name" value="PPIase_FKBP_dom"/>
</dbReference>
<evidence type="ECO:0000259" key="10">
    <source>
        <dbReference type="PROSITE" id="PS50059"/>
    </source>
</evidence>
<dbReference type="EMBL" id="MT631626">
    <property type="protein sequence ID" value="QNO55708.1"/>
    <property type="molecule type" value="Genomic_DNA"/>
</dbReference>
<keyword evidence="7 8" id="KW-0413">Isomerase</keyword>
<dbReference type="GO" id="GO:0042026">
    <property type="term" value="P:protein refolding"/>
    <property type="evidence" value="ECO:0007669"/>
    <property type="project" value="UniProtKB-ARBA"/>
</dbReference>
<evidence type="ECO:0000256" key="2">
    <source>
        <dbReference type="ARBA" id="ARBA00004496"/>
    </source>
</evidence>
<evidence type="ECO:0000256" key="1">
    <source>
        <dbReference type="ARBA" id="ARBA00000971"/>
    </source>
</evidence>
<dbReference type="GO" id="GO:0005737">
    <property type="term" value="C:cytoplasm"/>
    <property type="evidence" value="ECO:0007669"/>
    <property type="project" value="UniProtKB-SubCell"/>
</dbReference>
<dbReference type="PANTHER" id="PTHR47861">
    <property type="entry name" value="FKBP-TYPE PEPTIDYL-PROLYL CIS-TRANS ISOMERASE SLYD"/>
    <property type="match status" value="1"/>
</dbReference>
<evidence type="ECO:0000313" key="11">
    <source>
        <dbReference type="EMBL" id="QNO55708.1"/>
    </source>
</evidence>
<gene>
    <name evidence="11" type="primary">tig</name>
    <name evidence="11" type="ORF">MNGCPPAP_00005</name>
</gene>
<dbReference type="PROSITE" id="PS50059">
    <property type="entry name" value="FKBP_PPIASE"/>
    <property type="match status" value="1"/>
</dbReference>
<evidence type="ECO:0000256" key="6">
    <source>
        <dbReference type="ARBA" id="ARBA00023186"/>
    </source>
</evidence>
<dbReference type="EC" id="5.2.1.8" evidence="9"/>
<evidence type="ECO:0000256" key="7">
    <source>
        <dbReference type="ARBA" id="ARBA00023235"/>
    </source>
</evidence>
<keyword evidence="5 8" id="KW-0697">Rotamase</keyword>
<dbReference type="GO" id="GO:0003755">
    <property type="term" value="F:peptidyl-prolyl cis-trans isomerase activity"/>
    <property type="evidence" value="ECO:0007669"/>
    <property type="project" value="UniProtKB-UniRule"/>
</dbReference>
<keyword evidence="6" id="KW-0143">Chaperone</keyword>
<comment type="subcellular location">
    <subcellularLocation>
        <location evidence="2">Cytoplasm</location>
    </subcellularLocation>
</comment>
<reference evidence="11" key="1">
    <citation type="submission" date="2020-06" db="EMBL/GenBank/DDBJ databases">
        <title>Unique genomic features of the anaerobic methanotrophic archaea.</title>
        <authorList>
            <person name="Chadwick G.L."/>
            <person name="Skennerton C.T."/>
            <person name="Laso-Perez R."/>
            <person name="Leu A.O."/>
            <person name="Speth D.R."/>
            <person name="Yu H."/>
            <person name="Morgan-Lang C."/>
            <person name="Hatzenpichler R."/>
            <person name="Goudeau D."/>
            <person name="Malmstrom R."/>
            <person name="Brazelton W.J."/>
            <person name="Woyke T."/>
            <person name="Hallam S.J."/>
            <person name="Tyson G.W."/>
            <person name="Wegener G."/>
            <person name="Boetius A."/>
            <person name="Orphan V."/>
        </authorList>
    </citation>
    <scope>NUCLEOTIDE SEQUENCE</scope>
</reference>
<comment type="catalytic activity">
    <reaction evidence="1 8 9">
        <text>[protein]-peptidylproline (omega=180) = [protein]-peptidylproline (omega=0)</text>
        <dbReference type="Rhea" id="RHEA:16237"/>
        <dbReference type="Rhea" id="RHEA-COMP:10747"/>
        <dbReference type="Rhea" id="RHEA-COMP:10748"/>
        <dbReference type="ChEBI" id="CHEBI:83833"/>
        <dbReference type="ChEBI" id="CHEBI:83834"/>
        <dbReference type="EC" id="5.2.1.8"/>
    </reaction>
</comment>
<dbReference type="PANTHER" id="PTHR47861:SF3">
    <property type="entry name" value="FKBP-TYPE PEPTIDYL-PROLYL CIS-TRANS ISOMERASE SLYD"/>
    <property type="match status" value="1"/>
</dbReference>
<keyword evidence="4" id="KW-0963">Cytoplasm</keyword>
<dbReference type="InterPro" id="IPR046357">
    <property type="entry name" value="PPIase_dom_sf"/>
</dbReference>
<evidence type="ECO:0000256" key="8">
    <source>
        <dbReference type="PROSITE-ProRule" id="PRU00277"/>
    </source>
</evidence>
<name>A0A7G9Z624_9EURY</name>
<feature type="domain" description="PPIase FKBP-type" evidence="10">
    <location>
        <begin position="65"/>
        <end position="159"/>
    </location>
</feature>
<sequence length="203" mass="22092">MRTEKKMRSQSTKLIGLLTIMIILLLASGCVEDGNLQPESKSVALEEHQEEFVADQNEMAQANVGDTIKVHYTGTLDDGTVFDSSVGREPLEFTIGLGQMIPGFDKGVVGLNLSESKTITIPADQAYGQYRADLVHVVARDQFPTDSELEVGQRLQASQPNGQIILVTVTNVTDTDVTLDANRRLAGKNLTFEIQLVEIVSSA</sequence>
<evidence type="ECO:0000256" key="4">
    <source>
        <dbReference type="ARBA" id="ARBA00022490"/>
    </source>
</evidence>
<organism evidence="11">
    <name type="scientific">Candidatus Methanophaga sp. ANME-1 ERB7</name>
    <dbReference type="NCBI Taxonomy" id="2759913"/>
    <lineage>
        <taxon>Archaea</taxon>
        <taxon>Methanobacteriati</taxon>
        <taxon>Methanobacteriota</taxon>
        <taxon>Stenosarchaea group</taxon>
        <taxon>Methanomicrobia</taxon>
        <taxon>Candidatus Methanophagales</taxon>
        <taxon>Candidatus Methanophagaceae</taxon>
        <taxon>Candidatus Methanophaga</taxon>
    </lineage>
</organism>
<protein>
    <recommendedName>
        <fullName evidence="9">Peptidyl-prolyl cis-trans isomerase</fullName>
        <ecNumber evidence="9">5.2.1.8</ecNumber>
    </recommendedName>
</protein>
<dbReference type="Pfam" id="PF00254">
    <property type="entry name" value="FKBP_C"/>
    <property type="match status" value="1"/>
</dbReference>
<evidence type="ECO:0000256" key="9">
    <source>
        <dbReference type="RuleBase" id="RU003915"/>
    </source>
</evidence>
<proteinExistence type="inferred from homology"/>